<dbReference type="InterPro" id="IPR036188">
    <property type="entry name" value="FAD/NAD-bd_sf"/>
</dbReference>
<evidence type="ECO:0000313" key="8">
    <source>
        <dbReference type="Proteomes" id="UP001174909"/>
    </source>
</evidence>
<dbReference type="Pfam" id="PF00732">
    <property type="entry name" value="GMC_oxred_N"/>
    <property type="match status" value="1"/>
</dbReference>
<gene>
    <name evidence="7" type="ORF">GBAR_LOCUS13874</name>
</gene>
<dbReference type="AlphaFoldDB" id="A0AA35S5E6"/>
<evidence type="ECO:0000256" key="3">
    <source>
        <dbReference type="ARBA" id="ARBA00022630"/>
    </source>
</evidence>
<dbReference type="SUPFAM" id="SSF54373">
    <property type="entry name" value="FAD-linked reductases, C-terminal domain"/>
    <property type="match status" value="1"/>
</dbReference>
<dbReference type="SUPFAM" id="SSF51905">
    <property type="entry name" value="FAD/NAD(P)-binding domain"/>
    <property type="match status" value="1"/>
</dbReference>
<keyword evidence="4 5" id="KW-0274">FAD</keyword>
<evidence type="ECO:0000256" key="5">
    <source>
        <dbReference type="PIRSR" id="PIRSR000137-2"/>
    </source>
</evidence>
<dbReference type="GO" id="GO:0050660">
    <property type="term" value="F:flavin adenine dinucleotide binding"/>
    <property type="evidence" value="ECO:0007669"/>
    <property type="project" value="InterPro"/>
</dbReference>
<feature type="binding site" evidence="5">
    <location>
        <position position="235"/>
    </location>
    <ligand>
        <name>FAD</name>
        <dbReference type="ChEBI" id="CHEBI:57692"/>
    </ligand>
</feature>
<feature type="domain" description="Glucose-methanol-choline oxidoreductase N-terminal" evidence="6">
    <location>
        <begin position="269"/>
        <end position="283"/>
    </location>
</feature>
<dbReference type="Proteomes" id="UP001174909">
    <property type="component" value="Unassembled WGS sequence"/>
</dbReference>
<comment type="cofactor">
    <cofactor evidence="1 5">
        <name>FAD</name>
        <dbReference type="ChEBI" id="CHEBI:57692"/>
    </cofactor>
</comment>
<feature type="binding site" evidence="5">
    <location>
        <position position="98"/>
    </location>
    <ligand>
        <name>FAD</name>
        <dbReference type="ChEBI" id="CHEBI:57692"/>
    </ligand>
</feature>
<dbReference type="GO" id="GO:0016614">
    <property type="term" value="F:oxidoreductase activity, acting on CH-OH group of donors"/>
    <property type="evidence" value="ECO:0007669"/>
    <property type="project" value="InterPro"/>
</dbReference>
<accession>A0AA35S5E6</accession>
<evidence type="ECO:0000256" key="4">
    <source>
        <dbReference type="ARBA" id="ARBA00022827"/>
    </source>
</evidence>
<proteinExistence type="inferred from homology"/>
<evidence type="ECO:0000313" key="7">
    <source>
        <dbReference type="EMBL" id="CAI8023773.1"/>
    </source>
</evidence>
<dbReference type="PANTHER" id="PTHR11552">
    <property type="entry name" value="GLUCOSE-METHANOL-CHOLINE GMC OXIDOREDUCTASE"/>
    <property type="match status" value="1"/>
</dbReference>
<protein>
    <submittedName>
        <fullName evidence="7">Uncharacterized GMC-type oxidoreductase in thcA 5'region</fullName>
    </submittedName>
</protein>
<dbReference type="PROSITE" id="PS51257">
    <property type="entry name" value="PROKAR_LIPOPROTEIN"/>
    <property type="match status" value="1"/>
</dbReference>
<organism evidence="7 8">
    <name type="scientific">Geodia barretti</name>
    <name type="common">Barrett's horny sponge</name>
    <dbReference type="NCBI Taxonomy" id="519541"/>
    <lineage>
        <taxon>Eukaryota</taxon>
        <taxon>Metazoa</taxon>
        <taxon>Porifera</taxon>
        <taxon>Demospongiae</taxon>
        <taxon>Heteroscleromorpha</taxon>
        <taxon>Tetractinellida</taxon>
        <taxon>Astrophorina</taxon>
        <taxon>Geodiidae</taxon>
        <taxon>Geodia</taxon>
    </lineage>
</organism>
<evidence type="ECO:0000259" key="6">
    <source>
        <dbReference type="PROSITE" id="PS00624"/>
    </source>
</evidence>
<sequence>MKYDYVIVGAGSAGSVLACRLSEDPNCSVLLLEAGPDYPDFEKLPDELKYGFSAAPSPPRSRTASGHPSWLPTNPHNWQFTATATNLAPPMQVPRGKVTGGSSAINSSAFYRGTAEDFDAWAACGNDSWSYEKVLPFFRRLETDADHHDDFHGTEGPIFVHHSDPGSWHETQRAFCDACVSSGFQETEDHNHPDSGGVGPGITNNHQGIRFSTALGYLELARHRLNLTIKPDCHVKRITFEGNRAKGLIVESGGEAFAVEGEEIILSAGAVGSPHLLLLSGVGPADHLGDLGISVVHDAPGVGRNLKDHPKIYVTWSLPEGYPVQSRSAPGGAALRFTAPGSDLRNDLGISLSCFVPPRRHVIEEPPQNVDDVLRVTEMMITLLLPTSQGELKLTSPDYRVQPAMNYNYFAEPFDRERCGQVFGWLWSWQTVPNWSGSLGSAWLLPMKTCPRKTPLTTGCLRKPPPILTFPAPAAWAHPTIPWQS</sequence>
<dbReference type="InterPro" id="IPR012132">
    <property type="entry name" value="GMC_OxRdtase"/>
</dbReference>
<reference evidence="7" key="1">
    <citation type="submission" date="2023-03" db="EMBL/GenBank/DDBJ databases">
        <authorList>
            <person name="Steffen K."/>
            <person name="Cardenas P."/>
        </authorList>
    </citation>
    <scope>NUCLEOTIDE SEQUENCE</scope>
</reference>
<comment type="similarity">
    <text evidence="2">Belongs to the GMC oxidoreductase family.</text>
</comment>
<keyword evidence="8" id="KW-1185">Reference proteome</keyword>
<dbReference type="Gene3D" id="3.50.50.60">
    <property type="entry name" value="FAD/NAD(P)-binding domain"/>
    <property type="match status" value="1"/>
</dbReference>
<name>A0AA35S5E6_GEOBA</name>
<evidence type="ECO:0000256" key="1">
    <source>
        <dbReference type="ARBA" id="ARBA00001974"/>
    </source>
</evidence>
<dbReference type="Gene3D" id="3.30.410.40">
    <property type="match status" value="1"/>
</dbReference>
<keyword evidence="3" id="KW-0285">Flavoprotein</keyword>
<dbReference type="PANTHER" id="PTHR11552:SF147">
    <property type="entry name" value="CHOLINE DEHYDROGENASE, MITOCHONDRIAL"/>
    <property type="match status" value="1"/>
</dbReference>
<dbReference type="EMBL" id="CASHTH010002030">
    <property type="protein sequence ID" value="CAI8023773.1"/>
    <property type="molecule type" value="Genomic_DNA"/>
</dbReference>
<evidence type="ECO:0000256" key="2">
    <source>
        <dbReference type="ARBA" id="ARBA00010790"/>
    </source>
</evidence>
<dbReference type="PROSITE" id="PS00624">
    <property type="entry name" value="GMC_OXRED_2"/>
    <property type="match status" value="1"/>
</dbReference>
<comment type="caution">
    <text evidence="7">The sequence shown here is derived from an EMBL/GenBank/DDBJ whole genome shotgun (WGS) entry which is preliminary data.</text>
</comment>
<dbReference type="InterPro" id="IPR000172">
    <property type="entry name" value="GMC_OxRdtase_N"/>
</dbReference>
<dbReference type="PIRSF" id="PIRSF000137">
    <property type="entry name" value="Alcohol_oxidase"/>
    <property type="match status" value="1"/>
</dbReference>